<dbReference type="Proteomes" id="UP000654913">
    <property type="component" value="Chromosome 5"/>
</dbReference>
<feature type="domain" description="Nucleoside phosphorylase" evidence="2">
    <location>
        <begin position="12"/>
        <end position="303"/>
    </location>
</feature>
<dbReference type="PANTHER" id="PTHR46082">
    <property type="entry name" value="ATP/GTP-BINDING PROTEIN-RELATED"/>
    <property type="match status" value="1"/>
</dbReference>
<dbReference type="InterPro" id="IPR053137">
    <property type="entry name" value="NLR-like"/>
</dbReference>
<dbReference type="PANTHER" id="PTHR46082:SF11">
    <property type="entry name" value="AAA+ ATPASE DOMAIN-CONTAINING PROTEIN-RELATED"/>
    <property type="match status" value="1"/>
</dbReference>
<dbReference type="Gene3D" id="3.40.50.300">
    <property type="entry name" value="P-loop containing nucleotide triphosphate hydrolases"/>
    <property type="match status" value="2"/>
</dbReference>
<dbReference type="EMBL" id="AP024447">
    <property type="protein sequence ID" value="BCS25435.1"/>
    <property type="molecule type" value="Genomic_DNA"/>
</dbReference>
<dbReference type="InterPro" id="IPR000845">
    <property type="entry name" value="Nucleoside_phosphorylase_d"/>
</dbReference>
<organism evidence="3 4">
    <name type="scientific">Aspergillus puulaauensis</name>
    <dbReference type="NCBI Taxonomy" id="1220207"/>
    <lineage>
        <taxon>Eukaryota</taxon>
        <taxon>Fungi</taxon>
        <taxon>Dikarya</taxon>
        <taxon>Ascomycota</taxon>
        <taxon>Pezizomycotina</taxon>
        <taxon>Eurotiomycetes</taxon>
        <taxon>Eurotiomycetidae</taxon>
        <taxon>Eurotiales</taxon>
        <taxon>Aspergillaceae</taxon>
        <taxon>Aspergillus</taxon>
    </lineage>
</organism>
<evidence type="ECO:0000313" key="4">
    <source>
        <dbReference type="Proteomes" id="UP000654913"/>
    </source>
</evidence>
<dbReference type="GeneID" id="64975440"/>
<dbReference type="SMART" id="SM00028">
    <property type="entry name" value="TPR"/>
    <property type="match status" value="6"/>
</dbReference>
<dbReference type="Pfam" id="PF13424">
    <property type="entry name" value="TPR_12"/>
    <property type="match status" value="3"/>
</dbReference>
<dbReference type="RefSeq" id="XP_041557629.1">
    <property type="nucleotide sequence ID" value="XM_041705111.1"/>
</dbReference>
<evidence type="ECO:0000313" key="3">
    <source>
        <dbReference type="EMBL" id="BCS25435.1"/>
    </source>
</evidence>
<dbReference type="KEGG" id="apuu:APUU_50146S"/>
<dbReference type="SUPFAM" id="SSF48452">
    <property type="entry name" value="TPR-like"/>
    <property type="match status" value="4"/>
</dbReference>
<dbReference type="OrthoDB" id="5986190at2759"/>
<gene>
    <name evidence="3" type="ORF">APUU_50146S</name>
</gene>
<sequence>MPPRVLSHDAYTIAWICALPLEMAAAKLMLEEVHGNLHQPSTDHNCYTLGSIHGHNIVIACLPSGMYGTISATTVLAQMLPTFRSLKFGLMVGIGGGVATKADVRLGDVVVGIPSATSGGVIQYDQGKTLHSGRFERVCALNKPPQVLLTAVSQLRSNDMVGRRSTLTQAISKDLSQGQFSRPDRDLLFNPDYIHHNTDIDCSTCDQDELVHREPRQDDEPRVHYGLIASGNQVLKDAKTRDSIAHDLDILCFEMEAAGLVDQLQCLVVRGVCDYCDSHKSKEWQGFAALAAAAYTKILLQIVPVHRDKCQGQKRHWMVPFSRNKAFVGRENYIATLGESVSTPGETQKTAICGLGGIGKTQIALELAYRAYMDIAQLAGLALRDAAAAKEQVKAYLSHERSGKWLLIYDNADDMEMWTKGSETGPALKGILPQNEAGHILFTTRNRKLAVKLALSNVVQIPDMDEDTALQMLHQLCIRKELLMDTEGTATLLKQLCFFPLAISQAAAYINEHNITRLGDYVSLITAQEGDMAKLLSEDFEDDGRYPDTKNPVTTTWLVSFHHIRALDPFAVDYLSFMACLSPRNIPQSLLPPAPSDKERIEALGLLKGYSFVSEEPASGNLTLHRLVYLATRAWMRTDGSFATGIIKTVDRMDKILSGVTYQERHLWRPYLPHILATMENNEFRAVRNRYGDLLNIVGKLLSSDGRTREAKALYVQTLEDIQNRLGEYHEQTLHSMYNVGVALSDMGEYTEAKEVMEQVLEGQNMVLGPQHPDTLRSLVAYGLVRLDQGYYAQAQSIEGQALEGLEKALGPEHLLTLKSVEALGSILRHQGNYEEAEAKSRRAMDGYTEKFGPWEERTLNSHNECGLALIGLGKYDEAEQIFSAALQRSEEMLGPEHPLTLNSMSNLGIVYLEQERLEDAESVRIRALDLAKRLFGEEHPGTLATICNLGIVLARQGRHEEAKTLHQQAIGGSNKELGQNNPITITFLGSLATAYWEQGDFAEAEELDVKVWESNKQQLGIDHPHTLTSMQNLAHTCESRGNYRDAIDLTAQCLELRMNRLGAEHPETVHSRYLLAEWGQRENNHLVEEPAATSERDNQSHRETEESGTISF</sequence>
<dbReference type="AlphaFoldDB" id="A0A7R8AQA2"/>
<dbReference type="Pfam" id="PF01048">
    <property type="entry name" value="PNP_UDP_1"/>
    <property type="match status" value="1"/>
</dbReference>
<proteinExistence type="predicted"/>
<feature type="region of interest" description="Disordered" evidence="1">
    <location>
        <begin position="1089"/>
        <end position="1113"/>
    </location>
</feature>
<dbReference type="SUPFAM" id="SSF53167">
    <property type="entry name" value="Purine and uridine phosphorylases"/>
    <property type="match status" value="1"/>
</dbReference>
<dbReference type="SUPFAM" id="SSF52540">
    <property type="entry name" value="P-loop containing nucleoside triphosphate hydrolases"/>
    <property type="match status" value="1"/>
</dbReference>
<reference evidence="3" key="1">
    <citation type="submission" date="2021-01" db="EMBL/GenBank/DDBJ databases">
        <authorList>
            <consortium name="Aspergillus puulaauensis MK2 genome sequencing consortium"/>
            <person name="Kazuki M."/>
            <person name="Futagami T."/>
        </authorList>
    </citation>
    <scope>NUCLEOTIDE SEQUENCE</scope>
    <source>
        <strain evidence="3">MK2</strain>
    </source>
</reference>
<evidence type="ECO:0000259" key="2">
    <source>
        <dbReference type="Pfam" id="PF01048"/>
    </source>
</evidence>
<dbReference type="GO" id="GO:0003824">
    <property type="term" value="F:catalytic activity"/>
    <property type="evidence" value="ECO:0007669"/>
    <property type="project" value="InterPro"/>
</dbReference>
<keyword evidence="4" id="KW-1185">Reference proteome</keyword>
<dbReference type="InterPro" id="IPR035994">
    <property type="entry name" value="Nucleoside_phosphorylase_sf"/>
</dbReference>
<accession>A0A7R8AQA2</accession>
<dbReference type="Gene3D" id="3.40.50.1580">
    <property type="entry name" value="Nucleoside phosphorylase domain"/>
    <property type="match status" value="1"/>
</dbReference>
<dbReference type="InterPro" id="IPR019734">
    <property type="entry name" value="TPR_rpt"/>
</dbReference>
<dbReference type="InterPro" id="IPR027417">
    <property type="entry name" value="P-loop_NTPase"/>
</dbReference>
<dbReference type="Gene3D" id="1.25.40.10">
    <property type="entry name" value="Tetratricopeptide repeat domain"/>
    <property type="match status" value="2"/>
</dbReference>
<dbReference type="Pfam" id="PF13374">
    <property type="entry name" value="TPR_10"/>
    <property type="match status" value="2"/>
</dbReference>
<reference evidence="3" key="2">
    <citation type="submission" date="2021-02" db="EMBL/GenBank/DDBJ databases">
        <title>Aspergillus puulaauensis MK2 genome sequence.</title>
        <authorList>
            <person name="Futagami T."/>
            <person name="Mori K."/>
            <person name="Kadooka C."/>
            <person name="Tanaka T."/>
        </authorList>
    </citation>
    <scope>NUCLEOTIDE SEQUENCE</scope>
    <source>
        <strain evidence="3">MK2</strain>
    </source>
</reference>
<name>A0A7R8AQA2_9EURO</name>
<dbReference type="InterPro" id="IPR011990">
    <property type="entry name" value="TPR-like_helical_dom_sf"/>
</dbReference>
<evidence type="ECO:0000256" key="1">
    <source>
        <dbReference type="SAM" id="MobiDB-lite"/>
    </source>
</evidence>
<feature type="compositionally biased region" description="Basic and acidic residues" evidence="1">
    <location>
        <begin position="1089"/>
        <end position="1106"/>
    </location>
</feature>
<dbReference type="GO" id="GO:0009116">
    <property type="term" value="P:nucleoside metabolic process"/>
    <property type="evidence" value="ECO:0007669"/>
    <property type="project" value="InterPro"/>
</dbReference>
<protein>
    <recommendedName>
        <fullName evidence="2">Nucleoside phosphorylase domain-containing protein</fullName>
    </recommendedName>
</protein>